<organism evidence="1 2">
    <name type="scientific">Cannabis sativa</name>
    <name type="common">Hemp</name>
    <name type="synonym">Marijuana</name>
    <dbReference type="NCBI Taxonomy" id="3483"/>
    <lineage>
        <taxon>Eukaryota</taxon>
        <taxon>Viridiplantae</taxon>
        <taxon>Streptophyta</taxon>
        <taxon>Embryophyta</taxon>
        <taxon>Tracheophyta</taxon>
        <taxon>Spermatophyta</taxon>
        <taxon>Magnoliopsida</taxon>
        <taxon>eudicotyledons</taxon>
        <taxon>Gunneridae</taxon>
        <taxon>Pentapetalae</taxon>
        <taxon>rosids</taxon>
        <taxon>fabids</taxon>
        <taxon>Rosales</taxon>
        <taxon>Cannabaceae</taxon>
        <taxon>Cannabis</taxon>
    </lineage>
</organism>
<proteinExistence type="predicted"/>
<dbReference type="Proteomes" id="UP000525078">
    <property type="component" value="Unassembled WGS sequence"/>
</dbReference>
<comment type="caution">
    <text evidence="1">The sequence shown here is derived from an EMBL/GenBank/DDBJ whole genome shotgun (WGS) entry which is preliminary data.</text>
</comment>
<evidence type="ECO:0000313" key="1">
    <source>
        <dbReference type="EMBL" id="KAF4389003.1"/>
    </source>
</evidence>
<sequence length="116" mass="12641">MASNGTALGIVSPLPSTMSISLSSILFQSKHWIKDPNVKPIMRWAKLFPGQARLPSPNGISLYPSLFSLLIFSNLSGMKLSASFHNLESLCIAHALTNKIVPRGTSYPLMVQSLEE</sequence>
<name>A0A7J6H1G4_CANSA</name>
<evidence type="ECO:0000313" key="2">
    <source>
        <dbReference type="Proteomes" id="UP000525078"/>
    </source>
</evidence>
<gene>
    <name evidence="1" type="ORF">F8388_026732</name>
</gene>
<accession>A0A7J6H1G4</accession>
<protein>
    <submittedName>
        <fullName evidence="1">Uncharacterized protein</fullName>
    </submittedName>
</protein>
<dbReference type="AlphaFoldDB" id="A0A7J6H1G4"/>
<reference evidence="1 2" key="1">
    <citation type="journal article" date="2020" name="bioRxiv">
        <title>Sequence and annotation of 42 cannabis genomes reveals extensive copy number variation in cannabinoid synthesis and pathogen resistance genes.</title>
        <authorList>
            <person name="Mckernan K.J."/>
            <person name="Helbert Y."/>
            <person name="Kane L.T."/>
            <person name="Ebling H."/>
            <person name="Zhang L."/>
            <person name="Liu B."/>
            <person name="Eaton Z."/>
            <person name="Mclaughlin S."/>
            <person name="Kingan S."/>
            <person name="Baybayan P."/>
            <person name="Concepcion G."/>
            <person name="Jordan M."/>
            <person name="Riva A."/>
            <person name="Barbazuk W."/>
            <person name="Harkins T."/>
        </authorList>
    </citation>
    <scope>NUCLEOTIDE SEQUENCE [LARGE SCALE GENOMIC DNA]</scope>
    <source>
        <strain evidence="2">cv. Jamaican Lion 4</strain>
        <tissue evidence="1">Leaf</tissue>
    </source>
</reference>
<dbReference type="EMBL" id="JAATIP010000032">
    <property type="protein sequence ID" value="KAF4389003.1"/>
    <property type="molecule type" value="Genomic_DNA"/>
</dbReference>